<organism evidence="8 9">
    <name type="scientific">Neolecta irregularis (strain DAH-3)</name>
    <dbReference type="NCBI Taxonomy" id="1198029"/>
    <lineage>
        <taxon>Eukaryota</taxon>
        <taxon>Fungi</taxon>
        <taxon>Dikarya</taxon>
        <taxon>Ascomycota</taxon>
        <taxon>Taphrinomycotina</taxon>
        <taxon>Neolectales</taxon>
        <taxon>Neolectaceae</taxon>
        <taxon>Neolecta</taxon>
    </lineage>
</organism>
<dbReference type="Gene3D" id="3.40.50.1700">
    <property type="entry name" value="Glycoside hydrolase family 3 C-terminal domain"/>
    <property type="match status" value="1"/>
</dbReference>
<comment type="catalytic activity">
    <reaction evidence="1">
        <text>Hydrolysis of terminal, non-reducing beta-D-glucosyl residues with release of beta-D-glucose.</text>
        <dbReference type="EC" id="3.2.1.21"/>
    </reaction>
</comment>
<dbReference type="Proteomes" id="UP000186594">
    <property type="component" value="Unassembled WGS sequence"/>
</dbReference>
<evidence type="ECO:0000259" key="7">
    <source>
        <dbReference type="SMART" id="SM01217"/>
    </source>
</evidence>
<comment type="similarity">
    <text evidence="2">Belongs to the glycosyl hydrolase 3 family.</text>
</comment>
<dbReference type="SUPFAM" id="SSF51445">
    <property type="entry name" value="(Trans)glycosidases"/>
    <property type="match status" value="1"/>
</dbReference>
<evidence type="ECO:0000256" key="2">
    <source>
        <dbReference type="ARBA" id="ARBA00005336"/>
    </source>
</evidence>
<dbReference type="EC" id="3.2.1.21" evidence="3"/>
<dbReference type="InterPro" id="IPR002772">
    <property type="entry name" value="Glyco_hydro_3_C"/>
</dbReference>
<dbReference type="InterPro" id="IPR001764">
    <property type="entry name" value="Glyco_hydro_3_N"/>
</dbReference>
<dbReference type="InterPro" id="IPR013783">
    <property type="entry name" value="Ig-like_fold"/>
</dbReference>
<reference evidence="8 9" key="1">
    <citation type="submission" date="2016-04" db="EMBL/GenBank/DDBJ databases">
        <title>Evolutionary innovation and constraint leading to complex multicellularity in the Ascomycota.</title>
        <authorList>
            <person name="Cisse O."/>
            <person name="Nguyen A."/>
            <person name="Hewitt D.A."/>
            <person name="Jedd G."/>
            <person name="Stajich J.E."/>
        </authorList>
    </citation>
    <scope>NUCLEOTIDE SEQUENCE [LARGE SCALE GENOMIC DNA]</scope>
    <source>
        <strain evidence="8 9">DAH-3</strain>
    </source>
</reference>
<feature type="domain" description="Fibronectin type III-like" evidence="7">
    <location>
        <begin position="702"/>
        <end position="771"/>
    </location>
</feature>
<keyword evidence="9" id="KW-1185">Reference proteome</keyword>
<evidence type="ECO:0000256" key="1">
    <source>
        <dbReference type="ARBA" id="ARBA00000448"/>
    </source>
</evidence>
<dbReference type="GO" id="GO:0005975">
    <property type="term" value="P:carbohydrate metabolic process"/>
    <property type="evidence" value="ECO:0007669"/>
    <property type="project" value="InterPro"/>
</dbReference>
<sequence>MMFLQVINLSLLSLVSSTTHVHHQRELPVYRDPSKSIDQRVEDLLSRMTDQEKLSQLMQGDQINWYNDTSGAFNKTGLIDSMNSKGGSFYVGEYLKTIDMYAEAINYGQHVRAVRRHEIDSQNSIDGLGLHGLVMTNATIFTSPIGLGATFNPQLIEKMAEAIAEEAAVVGINNLFSPNVDLARELRFGRTEETFGEDPYLTGEMAYAYVVGLQRSRKVAAMPKHFAAFSSPQGGLNLAPVPGGERELRTIYLPPFKRAIMDAEATMIMSAYDGIPSIANHHLLTEILRNEWGYKYAVMCDSGATDLLSSQHGLCATGDEDCIATISLNSGVDIEMGGGSFNYKQIPRLVSEGKLEQKAFDDAVRRILSAKFKLGLFDTNHKNTSFSNSTGNYFKVINTQMKKDLAKAIDSEAMILLENNGVLPLDSSSLKSIALIGPFANANNYGDYVVQGSKYRGITPLDGIQNLIKTKFPNIEVKYTEGCKQWSNDQSGFAAAEQLAQEADVAIVFVGTWSRDQSELWAGLNATTGEHVDQSSLDLVGAQADLVRAVSAKAKKLVTVLTSGTAITEPWITNVTHALLQTFYPGEQGGAALADILFGLTNPSGKLPISLPRSVGTTPAFYNYLKGARPIFPGFIQTDGALNFGHQYVLNSPVPWYPFGHGLSYSNFTIKDAVLSATNVPRNGKVEISVTVQNNGIYEGKEVIQAYVIDVVSSVVTSERSLRAFNKVSLKPKESTSVQLTIDVSELAVWSIKNEFIIEPGQFQILVGTSSAQIFTNSTFYVI</sequence>
<keyword evidence="6" id="KW-0732">Signal</keyword>
<dbReference type="PRINTS" id="PR00133">
    <property type="entry name" value="GLHYDRLASE3"/>
</dbReference>
<dbReference type="SUPFAM" id="SSF52279">
    <property type="entry name" value="Beta-D-glucan exohydrolase, C-terminal domain"/>
    <property type="match status" value="1"/>
</dbReference>
<dbReference type="PANTHER" id="PTHR42715">
    <property type="entry name" value="BETA-GLUCOSIDASE"/>
    <property type="match status" value="1"/>
</dbReference>
<dbReference type="Pfam" id="PF00933">
    <property type="entry name" value="Glyco_hydro_3"/>
    <property type="match status" value="1"/>
</dbReference>
<accession>A0A1U7LSJ7</accession>
<dbReference type="EMBL" id="LXFE01000354">
    <property type="protein sequence ID" value="OLL25588.1"/>
    <property type="molecule type" value="Genomic_DNA"/>
</dbReference>
<dbReference type="OMA" id="MSAYHSY"/>
<evidence type="ECO:0000313" key="9">
    <source>
        <dbReference type="Proteomes" id="UP000186594"/>
    </source>
</evidence>
<evidence type="ECO:0000256" key="5">
    <source>
        <dbReference type="ARBA" id="ARBA00023295"/>
    </source>
</evidence>
<dbReference type="OrthoDB" id="2123594at2759"/>
<evidence type="ECO:0000256" key="4">
    <source>
        <dbReference type="ARBA" id="ARBA00022801"/>
    </source>
</evidence>
<dbReference type="Pfam" id="PF14310">
    <property type="entry name" value="Fn3-like"/>
    <property type="match status" value="1"/>
</dbReference>
<evidence type="ECO:0000256" key="6">
    <source>
        <dbReference type="SAM" id="SignalP"/>
    </source>
</evidence>
<evidence type="ECO:0000313" key="8">
    <source>
        <dbReference type="EMBL" id="OLL25588.1"/>
    </source>
</evidence>
<proteinExistence type="inferred from homology"/>
<dbReference type="InterPro" id="IPR017853">
    <property type="entry name" value="GH"/>
</dbReference>
<dbReference type="SMART" id="SM01217">
    <property type="entry name" value="Fn3_like"/>
    <property type="match status" value="1"/>
</dbReference>
<dbReference type="InterPro" id="IPR036962">
    <property type="entry name" value="Glyco_hydro_3_N_sf"/>
</dbReference>
<dbReference type="Pfam" id="PF01915">
    <property type="entry name" value="Glyco_hydro_3_C"/>
    <property type="match status" value="1"/>
</dbReference>
<dbReference type="AlphaFoldDB" id="A0A1U7LSJ7"/>
<dbReference type="InterPro" id="IPR026891">
    <property type="entry name" value="Fn3-like"/>
</dbReference>
<dbReference type="InterPro" id="IPR050288">
    <property type="entry name" value="Cellulose_deg_GH3"/>
</dbReference>
<name>A0A1U7LSJ7_NEOID</name>
<protein>
    <recommendedName>
        <fullName evidence="3">beta-glucosidase</fullName>
        <ecNumber evidence="3">3.2.1.21</ecNumber>
    </recommendedName>
</protein>
<keyword evidence="5" id="KW-0326">Glycosidase</keyword>
<feature type="chain" id="PRO_5010524540" description="beta-glucosidase" evidence="6">
    <location>
        <begin position="18"/>
        <end position="783"/>
    </location>
</feature>
<evidence type="ECO:0000256" key="3">
    <source>
        <dbReference type="ARBA" id="ARBA00012744"/>
    </source>
</evidence>
<dbReference type="Gene3D" id="3.20.20.300">
    <property type="entry name" value="Glycoside hydrolase, family 3, N-terminal domain"/>
    <property type="match status" value="1"/>
</dbReference>
<dbReference type="FunFam" id="3.40.50.1700:FF:000009">
    <property type="entry name" value="Periplasmic beta-glucosidase"/>
    <property type="match status" value="1"/>
</dbReference>
<dbReference type="FunFam" id="2.60.40.10:FF:000495">
    <property type="entry name" value="Periplasmic beta-glucosidase"/>
    <property type="match status" value="1"/>
</dbReference>
<dbReference type="PANTHER" id="PTHR42715:SF10">
    <property type="entry name" value="BETA-GLUCOSIDASE"/>
    <property type="match status" value="1"/>
</dbReference>
<comment type="caution">
    <text evidence="8">The sequence shown here is derived from an EMBL/GenBank/DDBJ whole genome shotgun (WGS) entry which is preliminary data.</text>
</comment>
<gene>
    <name evidence="8" type="ORF">NEOLI_002829</name>
</gene>
<dbReference type="InterPro" id="IPR036881">
    <property type="entry name" value="Glyco_hydro_3_C_sf"/>
</dbReference>
<feature type="signal peptide" evidence="6">
    <location>
        <begin position="1"/>
        <end position="17"/>
    </location>
</feature>
<keyword evidence="4" id="KW-0378">Hydrolase</keyword>
<dbReference type="Gene3D" id="2.60.40.10">
    <property type="entry name" value="Immunoglobulins"/>
    <property type="match status" value="1"/>
</dbReference>
<dbReference type="GO" id="GO:0008422">
    <property type="term" value="F:beta-glucosidase activity"/>
    <property type="evidence" value="ECO:0007669"/>
    <property type="project" value="UniProtKB-EC"/>
</dbReference>
<dbReference type="STRING" id="1198029.A0A1U7LSJ7"/>